<proteinExistence type="predicted"/>
<feature type="compositionally biased region" description="Basic and acidic residues" evidence="5">
    <location>
        <begin position="51"/>
        <end position="62"/>
    </location>
</feature>
<feature type="compositionally biased region" description="Acidic residues" evidence="5">
    <location>
        <begin position="360"/>
        <end position="372"/>
    </location>
</feature>
<dbReference type="GO" id="GO:0061630">
    <property type="term" value="F:ubiquitin protein ligase activity"/>
    <property type="evidence" value="ECO:0007669"/>
    <property type="project" value="TreeGrafter"/>
</dbReference>
<dbReference type="PANTHER" id="PTHR46858:SF5">
    <property type="entry name" value="E3 UBIQUITIN-PROTEIN LIGASE APD1-RELATED"/>
    <property type="match status" value="1"/>
</dbReference>
<dbReference type="SMART" id="SM00184">
    <property type="entry name" value="RING"/>
    <property type="match status" value="1"/>
</dbReference>
<keyword evidence="8" id="KW-1185">Reference proteome</keyword>
<evidence type="ECO:0000256" key="5">
    <source>
        <dbReference type="SAM" id="MobiDB-lite"/>
    </source>
</evidence>
<organism evidence="7 8">
    <name type="scientific">Symbiochloris irregularis</name>
    <dbReference type="NCBI Taxonomy" id="706552"/>
    <lineage>
        <taxon>Eukaryota</taxon>
        <taxon>Viridiplantae</taxon>
        <taxon>Chlorophyta</taxon>
        <taxon>core chlorophytes</taxon>
        <taxon>Trebouxiophyceae</taxon>
        <taxon>Trebouxiales</taxon>
        <taxon>Trebouxiaceae</taxon>
        <taxon>Symbiochloris</taxon>
    </lineage>
</organism>
<dbReference type="AlphaFoldDB" id="A0AAW1NSW6"/>
<evidence type="ECO:0000256" key="4">
    <source>
        <dbReference type="PROSITE-ProRule" id="PRU00175"/>
    </source>
</evidence>
<feature type="compositionally biased region" description="Basic residues" evidence="5">
    <location>
        <begin position="330"/>
        <end position="345"/>
    </location>
</feature>
<evidence type="ECO:0000313" key="8">
    <source>
        <dbReference type="Proteomes" id="UP001465755"/>
    </source>
</evidence>
<keyword evidence="3" id="KW-0862">Zinc</keyword>
<feature type="compositionally biased region" description="Low complexity" evidence="5">
    <location>
        <begin position="467"/>
        <end position="479"/>
    </location>
</feature>
<dbReference type="SUPFAM" id="SSF57850">
    <property type="entry name" value="RING/U-box"/>
    <property type="match status" value="1"/>
</dbReference>
<feature type="compositionally biased region" description="Basic and acidic residues" evidence="5">
    <location>
        <begin position="261"/>
        <end position="329"/>
    </location>
</feature>
<dbReference type="GO" id="GO:0008270">
    <property type="term" value="F:zinc ion binding"/>
    <property type="evidence" value="ECO:0007669"/>
    <property type="project" value="UniProtKB-KW"/>
</dbReference>
<feature type="compositionally biased region" description="Low complexity" evidence="5">
    <location>
        <begin position="346"/>
        <end position="359"/>
    </location>
</feature>
<feature type="domain" description="RING-type" evidence="6">
    <location>
        <begin position="759"/>
        <end position="799"/>
    </location>
</feature>
<dbReference type="GO" id="GO:0016567">
    <property type="term" value="P:protein ubiquitination"/>
    <property type="evidence" value="ECO:0007669"/>
    <property type="project" value="TreeGrafter"/>
</dbReference>
<keyword evidence="1" id="KW-0479">Metal-binding</keyword>
<feature type="compositionally biased region" description="Polar residues" evidence="5">
    <location>
        <begin position="569"/>
        <end position="583"/>
    </location>
</feature>
<feature type="compositionally biased region" description="Polar residues" evidence="5">
    <location>
        <begin position="229"/>
        <end position="240"/>
    </location>
</feature>
<dbReference type="InterPro" id="IPR013083">
    <property type="entry name" value="Znf_RING/FYVE/PHD"/>
</dbReference>
<comment type="caution">
    <text evidence="7">The sequence shown here is derived from an EMBL/GenBank/DDBJ whole genome shotgun (WGS) entry which is preliminary data.</text>
</comment>
<sequence>MPSKSKGTSGGAERPAASQAQSQPAAHKPVDYSKWKNVGADSDNDSSTAEMHAKTGDLRKTMQDIIGDGGESEPPKAQTKKAKMTAKEAEDVVNGARSAAARYGQASRGPPHPSYDDGNETESFDDSDHSLPELQDDSDDSDSALGAASYAPGVKKSPERGANGTGMRPGFFAKQPAGKNPDQGAVPVTFDDRNSTSYSYSAASAGKADAASSEGSSSKPAAEAGEESTSVPQQASTSKGPTAKQKAAAARKSAPPEETQEERLQRLKRAREQEEKNKREEFLRAERDREEEARRAKQAKEDAEKRAAELLAQEVREQQERIAREEEKQRRKRQKKERQKAKKSAGKAPAGGASSSAQAAEEEAEEDLDEEPVIVSLPEAPSSSRGGSPTEHDQGSSSDHDTPGPSSGFSGNAFDILRQLESGSAGGGTAAARSKPEDRSTPATRLQADLGPRPDPSRLASPLQRLQQQQQQQNMARPRPVAPSPAPQQWQPRPAPQPRPQQPAFSAHQPVELSNLRASITAGNIPRLNAALAAANAWMNENNHRHQIYETVTQMRITMRDARKCLQDLSEQAQQPQPFSQTPRMAPGVQHRPPGSTGQPGPFGMQGPRGPVQAPQRPFAPPPFRPPIQQQGAPPFRPPFARPPAAAGAPPQNMPLPPHLLHPHSQAQHTARPQQAHPMARPQQPPGFRGAQTPSMSGPQRGPIPLPTPLATPQGPPSPVRQPPREIQTSPPPRGAAAPAPARAPVDMDDLLGNDDHDCIVCLDNPREMIFIPCGHLITCQGCAQQVKAKQPALCPLCRTAIMQVLKPQA</sequence>
<evidence type="ECO:0000256" key="3">
    <source>
        <dbReference type="ARBA" id="ARBA00022833"/>
    </source>
</evidence>
<feature type="compositionally biased region" description="Pro residues" evidence="5">
    <location>
        <begin position="702"/>
        <end position="722"/>
    </location>
</feature>
<evidence type="ECO:0000259" key="6">
    <source>
        <dbReference type="PROSITE" id="PS50089"/>
    </source>
</evidence>
<dbReference type="CDD" id="cd22265">
    <property type="entry name" value="UDM1_RNF168"/>
    <property type="match status" value="1"/>
</dbReference>
<keyword evidence="2 4" id="KW-0863">Zinc-finger</keyword>
<feature type="compositionally biased region" description="Low complexity" evidence="5">
    <location>
        <begin position="197"/>
        <end position="223"/>
    </location>
</feature>
<dbReference type="InterPro" id="IPR001841">
    <property type="entry name" value="Znf_RING"/>
</dbReference>
<feature type="region of interest" description="Disordered" evidence="5">
    <location>
        <begin position="569"/>
        <end position="742"/>
    </location>
</feature>
<feature type="compositionally biased region" description="Basic and acidic residues" evidence="5">
    <location>
        <begin position="390"/>
        <end position="402"/>
    </location>
</feature>
<dbReference type="Pfam" id="PF13920">
    <property type="entry name" value="zf-C3HC4_3"/>
    <property type="match status" value="1"/>
</dbReference>
<reference evidence="7 8" key="1">
    <citation type="journal article" date="2024" name="Nat. Commun.">
        <title>Phylogenomics reveals the evolutionary origins of lichenization in chlorophyte algae.</title>
        <authorList>
            <person name="Puginier C."/>
            <person name="Libourel C."/>
            <person name="Otte J."/>
            <person name="Skaloud P."/>
            <person name="Haon M."/>
            <person name="Grisel S."/>
            <person name="Petersen M."/>
            <person name="Berrin J.G."/>
            <person name="Delaux P.M."/>
            <person name="Dal Grande F."/>
            <person name="Keller J."/>
        </authorList>
    </citation>
    <scope>NUCLEOTIDE SEQUENCE [LARGE SCALE GENOMIC DNA]</scope>
    <source>
        <strain evidence="7 8">SAG 2036</strain>
    </source>
</reference>
<evidence type="ECO:0000256" key="2">
    <source>
        <dbReference type="ARBA" id="ARBA00022771"/>
    </source>
</evidence>
<protein>
    <recommendedName>
        <fullName evidence="6">RING-type domain-containing protein</fullName>
    </recommendedName>
</protein>
<dbReference type="EMBL" id="JALJOQ010000139">
    <property type="protein sequence ID" value="KAK9794354.1"/>
    <property type="molecule type" value="Genomic_DNA"/>
</dbReference>
<dbReference type="Gene3D" id="3.30.40.10">
    <property type="entry name" value="Zinc/RING finger domain, C3HC4 (zinc finger)"/>
    <property type="match status" value="1"/>
</dbReference>
<accession>A0AAW1NSW6</accession>
<dbReference type="PANTHER" id="PTHR46858">
    <property type="entry name" value="OS05G0521000 PROTEIN"/>
    <property type="match status" value="1"/>
</dbReference>
<feature type="compositionally biased region" description="Low complexity" evidence="5">
    <location>
        <begin position="243"/>
        <end position="253"/>
    </location>
</feature>
<dbReference type="Proteomes" id="UP001465755">
    <property type="component" value="Unassembled WGS sequence"/>
</dbReference>
<feature type="region of interest" description="Disordered" evidence="5">
    <location>
        <begin position="1"/>
        <end position="508"/>
    </location>
</feature>
<evidence type="ECO:0000256" key="1">
    <source>
        <dbReference type="ARBA" id="ARBA00022723"/>
    </source>
</evidence>
<gene>
    <name evidence="7" type="ORF">WJX73_002003</name>
</gene>
<dbReference type="PROSITE" id="PS50089">
    <property type="entry name" value="ZF_RING_2"/>
    <property type="match status" value="1"/>
</dbReference>
<name>A0AAW1NSW6_9CHLO</name>
<evidence type="ECO:0000313" key="7">
    <source>
        <dbReference type="EMBL" id="KAK9794354.1"/>
    </source>
</evidence>
<feature type="compositionally biased region" description="Low complexity" evidence="5">
    <location>
        <begin position="15"/>
        <end position="26"/>
    </location>
</feature>
<dbReference type="FunFam" id="1.10.1170.10:FF:000002">
    <property type="entry name" value="Baculoviral IAP repeat containing 7"/>
    <property type="match status" value="1"/>
</dbReference>